<dbReference type="InterPro" id="IPR029000">
    <property type="entry name" value="Cyclophilin-like_dom_sf"/>
</dbReference>
<evidence type="ECO:0000259" key="5">
    <source>
        <dbReference type="SMART" id="SM00797"/>
    </source>
</evidence>
<dbReference type="InterPro" id="IPR052708">
    <property type="entry name" value="PxpC"/>
</dbReference>
<accession>A0A240EDF5</accession>
<organism evidence="6 7">
    <name type="scientific">Acinetobacter puyangensis</name>
    <dbReference type="NCBI Taxonomy" id="1096779"/>
    <lineage>
        <taxon>Bacteria</taxon>
        <taxon>Pseudomonadati</taxon>
        <taxon>Pseudomonadota</taxon>
        <taxon>Gammaproteobacteria</taxon>
        <taxon>Moraxellales</taxon>
        <taxon>Moraxellaceae</taxon>
        <taxon>Acinetobacter</taxon>
    </lineage>
</organism>
<evidence type="ECO:0000256" key="2">
    <source>
        <dbReference type="ARBA" id="ARBA00022801"/>
    </source>
</evidence>
<dbReference type="PANTHER" id="PTHR43309">
    <property type="entry name" value="5-OXOPROLINASE SUBUNIT C"/>
    <property type="match status" value="1"/>
</dbReference>
<dbReference type="SUPFAM" id="SSF50891">
    <property type="entry name" value="Cyclophilin-like"/>
    <property type="match status" value="2"/>
</dbReference>
<keyword evidence="2" id="KW-0378">Hydrolase</keyword>
<dbReference type="Pfam" id="PF02626">
    <property type="entry name" value="CT_A_B"/>
    <property type="match status" value="1"/>
</dbReference>
<evidence type="ECO:0000259" key="4">
    <source>
        <dbReference type="SMART" id="SM00796"/>
    </source>
</evidence>
<dbReference type="GO" id="GO:0016787">
    <property type="term" value="F:hydrolase activity"/>
    <property type="evidence" value="ECO:0007669"/>
    <property type="project" value="UniProtKB-KW"/>
</dbReference>
<evidence type="ECO:0000313" key="6">
    <source>
        <dbReference type="EMBL" id="SNX46738.1"/>
    </source>
</evidence>
<gene>
    <name evidence="6" type="ORF">SAMN05421731_1183</name>
</gene>
<dbReference type="Proteomes" id="UP000219042">
    <property type="component" value="Unassembled WGS sequence"/>
</dbReference>
<keyword evidence="1" id="KW-0547">Nucleotide-binding</keyword>
<dbReference type="Pfam" id="PF02682">
    <property type="entry name" value="CT_C_D"/>
    <property type="match status" value="1"/>
</dbReference>
<name>A0A240EDF5_9GAMM</name>
<dbReference type="Gene3D" id="3.30.1360.40">
    <property type="match status" value="1"/>
</dbReference>
<keyword evidence="3" id="KW-0067">ATP-binding</keyword>
<sequence>MRFLSVNADCFLIELSSLEETLALYGKLQHARLKGIKDLIPAAKTILVFFNEIETHFEALVSVINTLEIGSTLEQNAQEVIIPIQYNGEDLAQVAALQGLSVADVILKHQQSVWNVAFIGFAPGFAYMSSPNHPFTDIPRLQVPRKKIPAGSLGLAGKYSGIYPKDSPGGWQLIGTTNDKMWDLQRKNPALLLPGMTVHFEDRTHLPVSINVPKQIIQTEKISLEPVFQISSPSLQMSFQDEGRFNQTNIGVGTAGAMDLSAMHSANRIVGNPVNTPVIEILNGGLKAKMLHSAVIAVTGAISNIHVKFAGGQNADFDSYQAIALDEGDEFQIQMPTAGLRNYLAIRGGFDFQPVLNSYSFDSLAVLGPEPLKMGDVVYQAKVATTNISIYEIPKANLPSVGDTVELDIVMGPRTDWFDPDSIAKLCQQNWLVTNDSNRVGLRLSGLEPLTRKITHELESEGTCIGALQIPPSGQPVLFMNDHPLTGGYPVIASVAKYHWDLVAQIPAGCFIKFNRIQEFTKIENAYEH</sequence>
<dbReference type="SMART" id="SM00796">
    <property type="entry name" value="AHS1"/>
    <property type="match status" value="1"/>
</dbReference>
<dbReference type="PANTHER" id="PTHR43309:SF3">
    <property type="entry name" value="5-OXOPROLINASE SUBUNIT C"/>
    <property type="match status" value="1"/>
</dbReference>
<evidence type="ECO:0000313" key="7">
    <source>
        <dbReference type="Proteomes" id="UP000219042"/>
    </source>
</evidence>
<feature type="domain" description="Carboxyltransferase" evidence="4">
    <location>
        <begin position="1"/>
        <end position="192"/>
    </location>
</feature>
<dbReference type="InterPro" id="IPR003778">
    <property type="entry name" value="CT_A_B"/>
</dbReference>
<dbReference type="SMART" id="SM00797">
    <property type="entry name" value="AHS2"/>
    <property type="match status" value="1"/>
</dbReference>
<protein>
    <submittedName>
        <fullName evidence="6">Sensor histidine kinase inhibitor, KipI family</fullName>
    </submittedName>
</protein>
<keyword evidence="7" id="KW-1185">Reference proteome</keyword>
<dbReference type="InterPro" id="IPR003833">
    <property type="entry name" value="CT_C_D"/>
</dbReference>
<proteinExistence type="predicted"/>
<dbReference type="AlphaFoldDB" id="A0A240EDF5"/>
<dbReference type="EMBL" id="OANT01000018">
    <property type="protein sequence ID" value="SNX46738.1"/>
    <property type="molecule type" value="Genomic_DNA"/>
</dbReference>
<dbReference type="OrthoDB" id="9768696at2"/>
<reference evidence="7" key="1">
    <citation type="submission" date="2016-09" db="EMBL/GenBank/DDBJ databases">
        <authorList>
            <person name="Varghese N."/>
            <person name="Submissions S."/>
        </authorList>
    </citation>
    <scope>NUCLEOTIDE SEQUENCE [LARGE SCALE GENOMIC DNA]</scope>
    <source>
        <strain evidence="7">ANC 4466</strain>
    </source>
</reference>
<feature type="domain" description="Carboxyltransferase" evidence="5">
    <location>
        <begin position="249"/>
        <end position="527"/>
    </location>
</feature>
<dbReference type="Gene3D" id="2.40.100.10">
    <property type="entry name" value="Cyclophilin-like"/>
    <property type="match status" value="2"/>
</dbReference>
<dbReference type="GO" id="GO:0005524">
    <property type="term" value="F:ATP binding"/>
    <property type="evidence" value="ECO:0007669"/>
    <property type="project" value="UniProtKB-KW"/>
</dbReference>
<evidence type="ECO:0000256" key="1">
    <source>
        <dbReference type="ARBA" id="ARBA00022741"/>
    </source>
</evidence>
<dbReference type="RefSeq" id="WP_097080467.1">
    <property type="nucleotide sequence ID" value="NZ_BAABHT010000004.1"/>
</dbReference>
<dbReference type="SUPFAM" id="SSF160467">
    <property type="entry name" value="PH0987 N-terminal domain-like"/>
    <property type="match status" value="1"/>
</dbReference>
<evidence type="ECO:0000256" key="3">
    <source>
        <dbReference type="ARBA" id="ARBA00022840"/>
    </source>
</evidence>